<keyword evidence="6" id="KW-1185">Reference proteome</keyword>
<dbReference type="InterPro" id="IPR009051">
    <property type="entry name" value="Helical_ferredxn"/>
</dbReference>
<organism evidence="5 6">
    <name type="scientific">Caldovatus sediminis</name>
    <dbReference type="NCBI Taxonomy" id="2041189"/>
    <lineage>
        <taxon>Bacteria</taxon>
        <taxon>Pseudomonadati</taxon>
        <taxon>Pseudomonadota</taxon>
        <taxon>Alphaproteobacteria</taxon>
        <taxon>Acetobacterales</taxon>
        <taxon>Roseomonadaceae</taxon>
        <taxon>Caldovatus</taxon>
    </lineage>
</organism>
<evidence type="ECO:0000259" key="4">
    <source>
        <dbReference type="PROSITE" id="PS51379"/>
    </source>
</evidence>
<evidence type="ECO:0000313" key="6">
    <source>
        <dbReference type="Proteomes" id="UP000597507"/>
    </source>
</evidence>
<dbReference type="PROSITE" id="PS51379">
    <property type="entry name" value="4FE4S_FER_2"/>
    <property type="match status" value="1"/>
</dbReference>
<dbReference type="SUPFAM" id="SSF46548">
    <property type="entry name" value="alpha-helical ferredoxin"/>
    <property type="match status" value="1"/>
</dbReference>
<keyword evidence="1" id="KW-0479">Metal-binding</keyword>
<dbReference type="GO" id="GO:0046872">
    <property type="term" value="F:metal ion binding"/>
    <property type="evidence" value="ECO:0007669"/>
    <property type="project" value="UniProtKB-KW"/>
</dbReference>
<dbReference type="Gene3D" id="1.10.1060.10">
    <property type="entry name" value="Alpha-helical ferredoxin"/>
    <property type="match status" value="1"/>
</dbReference>
<dbReference type="InterPro" id="IPR017896">
    <property type="entry name" value="4Fe4S_Fe-S-bd"/>
</dbReference>
<sequence>MSAARLPPPRAPDLAALIRAESARLAAACTACGACVGACPMVPTLPAVAAAAPETVAAGMRAVLRGEAQAAPAGSVAWIGACTRSGLCTAACPERLDAAYMMRLAGMRLRGALGAGEEGGPPRLPAREDPGWSARVKAFARLTLTEEEQARWL</sequence>
<dbReference type="PROSITE" id="PS00198">
    <property type="entry name" value="4FE4S_FER_1"/>
    <property type="match status" value="1"/>
</dbReference>
<evidence type="ECO:0000256" key="1">
    <source>
        <dbReference type="ARBA" id="ARBA00022723"/>
    </source>
</evidence>
<dbReference type="InterPro" id="IPR017900">
    <property type="entry name" value="4Fe4S_Fe_S_CS"/>
</dbReference>
<feature type="domain" description="4Fe-4S ferredoxin-type" evidence="4">
    <location>
        <begin position="20"/>
        <end position="50"/>
    </location>
</feature>
<dbReference type="Proteomes" id="UP000597507">
    <property type="component" value="Unassembled WGS sequence"/>
</dbReference>
<comment type="caution">
    <text evidence="5">The sequence shown here is derived from an EMBL/GenBank/DDBJ whole genome shotgun (WGS) entry which is preliminary data.</text>
</comment>
<dbReference type="EMBL" id="BMKS01000001">
    <property type="protein sequence ID" value="GGG17957.1"/>
    <property type="molecule type" value="Genomic_DNA"/>
</dbReference>
<gene>
    <name evidence="5" type="ORF">GCM10010964_02720</name>
</gene>
<dbReference type="RefSeq" id="WP_188897646.1">
    <property type="nucleotide sequence ID" value="NZ_BMKS01000001.1"/>
</dbReference>
<proteinExistence type="predicted"/>
<keyword evidence="3" id="KW-0411">Iron-sulfur</keyword>
<evidence type="ECO:0000313" key="5">
    <source>
        <dbReference type="EMBL" id="GGG17957.1"/>
    </source>
</evidence>
<protein>
    <recommendedName>
        <fullName evidence="4">4Fe-4S ferredoxin-type domain-containing protein</fullName>
    </recommendedName>
</protein>
<dbReference type="GO" id="GO:0051536">
    <property type="term" value="F:iron-sulfur cluster binding"/>
    <property type="evidence" value="ECO:0007669"/>
    <property type="project" value="UniProtKB-KW"/>
</dbReference>
<evidence type="ECO:0000256" key="3">
    <source>
        <dbReference type="ARBA" id="ARBA00023014"/>
    </source>
</evidence>
<accession>A0A8J3EAQ9</accession>
<name>A0A8J3EAQ9_9PROT</name>
<reference evidence="5 6" key="1">
    <citation type="journal article" date="2014" name="Int. J. Syst. Evol. Microbiol.">
        <title>Complete genome sequence of Corynebacterium casei LMG S-19264T (=DSM 44701T), isolated from a smear-ripened cheese.</title>
        <authorList>
            <consortium name="US DOE Joint Genome Institute (JGI-PGF)"/>
            <person name="Walter F."/>
            <person name="Albersmeier A."/>
            <person name="Kalinowski J."/>
            <person name="Ruckert C."/>
        </authorList>
    </citation>
    <scope>NUCLEOTIDE SEQUENCE [LARGE SCALE GENOMIC DNA]</scope>
    <source>
        <strain evidence="5 6">CGMCC 1.16330</strain>
    </source>
</reference>
<keyword evidence="2" id="KW-0408">Iron</keyword>
<dbReference type="Pfam" id="PF13183">
    <property type="entry name" value="Fer4_8"/>
    <property type="match status" value="1"/>
</dbReference>
<evidence type="ECO:0000256" key="2">
    <source>
        <dbReference type="ARBA" id="ARBA00023004"/>
    </source>
</evidence>
<dbReference type="AlphaFoldDB" id="A0A8J3EAQ9"/>